<organism evidence="9 10">
    <name type="scientific">Nitrosospira briensis</name>
    <dbReference type="NCBI Taxonomy" id="35799"/>
    <lineage>
        <taxon>Bacteria</taxon>
        <taxon>Pseudomonadati</taxon>
        <taxon>Pseudomonadota</taxon>
        <taxon>Betaproteobacteria</taxon>
        <taxon>Nitrosomonadales</taxon>
        <taxon>Nitrosomonadaceae</taxon>
        <taxon>Nitrosospira</taxon>
    </lineage>
</organism>
<keyword evidence="7" id="KW-0698">rRNA processing</keyword>
<name>A0A1I5EPE6_9PROT</name>
<keyword evidence="10" id="KW-1185">Reference proteome</keyword>
<keyword evidence="2 7" id="KW-0540">Nuclease</keyword>
<evidence type="ECO:0000313" key="10">
    <source>
        <dbReference type="Proteomes" id="UP000183107"/>
    </source>
</evidence>
<sequence length="187" mass="20912">MERKSSPSNSPGSVRAGERKRSRLKLTMQYATRITGIPARPAFRKWVNAALMRDAEIVLRIVDEAEGRKLNRDFRGRDYATNVLTFVYADAQPEIQPGTRPAVDDAPPLTGDIVLCAPVIENEATQQHKNLPAHYAHLTVHGVLHLQGHDHENDADAAVMEQLEIEILGRLGYQNPYDQHQTATESQ</sequence>
<keyword evidence="7" id="KW-0963">Cytoplasm</keyword>
<dbReference type="OrthoDB" id="9807740at2"/>
<evidence type="ECO:0000256" key="4">
    <source>
        <dbReference type="ARBA" id="ARBA00022759"/>
    </source>
</evidence>
<dbReference type="EC" id="3.1.-.-" evidence="7"/>
<comment type="similarity">
    <text evidence="1 7">Belongs to the endoribonuclease YbeY family.</text>
</comment>
<evidence type="ECO:0000256" key="3">
    <source>
        <dbReference type="ARBA" id="ARBA00022723"/>
    </source>
</evidence>
<evidence type="ECO:0000256" key="5">
    <source>
        <dbReference type="ARBA" id="ARBA00022801"/>
    </source>
</evidence>
<dbReference type="Gene3D" id="3.40.390.30">
    <property type="entry name" value="Metalloproteases ('zincins'), catalytic domain"/>
    <property type="match status" value="1"/>
</dbReference>
<keyword evidence="6 7" id="KW-0862">Zinc</keyword>
<evidence type="ECO:0000313" key="9">
    <source>
        <dbReference type="EMBL" id="SFO13280.1"/>
    </source>
</evidence>
<protein>
    <recommendedName>
        <fullName evidence="7">Endoribonuclease YbeY</fullName>
        <ecNumber evidence="7">3.1.-.-</ecNumber>
    </recommendedName>
</protein>
<reference evidence="10" key="1">
    <citation type="submission" date="2016-10" db="EMBL/GenBank/DDBJ databases">
        <authorList>
            <person name="Varghese N."/>
        </authorList>
    </citation>
    <scope>NUCLEOTIDE SEQUENCE [LARGE SCALE GENOMIC DNA]</scope>
    <source>
        <strain evidence="10">Nsp8</strain>
    </source>
</reference>
<evidence type="ECO:0000256" key="6">
    <source>
        <dbReference type="ARBA" id="ARBA00022833"/>
    </source>
</evidence>
<dbReference type="GO" id="GO:0008270">
    <property type="term" value="F:zinc ion binding"/>
    <property type="evidence" value="ECO:0007669"/>
    <property type="project" value="UniProtKB-UniRule"/>
</dbReference>
<dbReference type="HAMAP" id="MF_00009">
    <property type="entry name" value="Endoribonucl_YbeY"/>
    <property type="match status" value="1"/>
</dbReference>
<keyword evidence="3 7" id="KW-0479">Metal-binding</keyword>
<dbReference type="AlphaFoldDB" id="A0A1I5EPE6"/>
<evidence type="ECO:0000256" key="1">
    <source>
        <dbReference type="ARBA" id="ARBA00010875"/>
    </source>
</evidence>
<keyword evidence="4 7" id="KW-0255">Endonuclease</keyword>
<dbReference type="GO" id="GO:0006364">
    <property type="term" value="P:rRNA processing"/>
    <property type="evidence" value="ECO:0007669"/>
    <property type="project" value="UniProtKB-UniRule"/>
</dbReference>
<comment type="subcellular location">
    <subcellularLocation>
        <location evidence="7">Cytoplasm</location>
    </subcellularLocation>
</comment>
<feature type="binding site" evidence="7">
    <location>
        <position position="151"/>
    </location>
    <ligand>
        <name>Zn(2+)</name>
        <dbReference type="ChEBI" id="CHEBI:29105"/>
        <note>catalytic</note>
    </ligand>
</feature>
<dbReference type="Pfam" id="PF02130">
    <property type="entry name" value="YbeY"/>
    <property type="match status" value="1"/>
</dbReference>
<dbReference type="PANTHER" id="PTHR46986">
    <property type="entry name" value="ENDORIBONUCLEASE YBEY, CHLOROPLASTIC"/>
    <property type="match status" value="1"/>
</dbReference>
<dbReference type="GO" id="GO:0004222">
    <property type="term" value="F:metalloendopeptidase activity"/>
    <property type="evidence" value="ECO:0007669"/>
    <property type="project" value="InterPro"/>
</dbReference>
<proteinExistence type="inferred from homology"/>
<evidence type="ECO:0000256" key="7">
    <source>
        <dbReference type="HAMAP-Rule" id="MF_00009"/>
    </source>
</evidence>
<dbReference type="PROSITE" id="PS01306">
    <property type="entry name" value="UPF0054"/>
    <property type="match status" value="1"/>
</dbReference>
<evidence type="ECO:0000256" key="8">
    <source>
        <dbReference type="SAM" id="MobiDB-lite"/>
    </source>
</evidence>
<dbReference type="GO" id="GO:0004521">
    <property type="term" value="F:RNA endonuclease activity"/>
    <property type="evidence" value="ECO:0007669"/>
    <property type="project" value="UniProtKB-UniRule"/>
</dbReference>
<dbReference type="Proteomes" id="UP000183107">
    <property type="component" value="Unassembled WGS sequence"/>
</dbReference>
<dbReference type="InterPro" id="IPR020549">
    <property type="entry name" value="YbeY_CS"/>
</dbReference>
<dbReference type="PANTHER" id="PTHR46986:SF1">
    <property type="entry name" value="ENDORIBONUCLEASE YBEY, CHLOROPLASTIC"/>
    <property type="match status" value="1"/>
</dbReference>
<accession>A0A1I5EPE6</accession>
<keyword evidence="7" id="KW-0690">Ribosome biogenesis</keyword>
<dbReference type="InterPro" id="IPR023091">
    <property type="entry name" value="MetalPrtase_cat_dom_sf_prd"/>
</dbReference>
<dbReference type="EMBL" id="FOVJ01000008">
    <property type="protein sequence ID" value="SFO13280.1"/>
    <property type="molecule type" value="Genomic_DNA"/>
</dbReference>
<feature type="compositionally biased region" description="Polar residues" evidence="8">
    <location>
        <begin position="1"/>
        <end position="12"/>
    </location>
</feature>
<evidence type="ECO:0000256" key="2">
    <source>
        <dbReference type="ARBA" id="ARBA00022722"/>
    </source>
</evidence>
<feature type="binding site" evidence="7">
    <location>
        <position position="141"/>
    </location>
    <ligand>
        <name>Zn(2+)</name>
        <dbReference type="ChEBI" id="CHEBI:29105"/>
        <note>catalytic</note>
    </ligand>
</feature>
<keyword evidence="5 7" id="KW-0378">Hydrolase</keyword>
<dbReference type="InterPro" id="IPR002036">
    <property type="entry name" value="YbeY"/>
</dbReference>
<dbReference type="SUPFAM" id="SSF55486">
    <property type="entry name" value="Metalloproteases ('zincins'), catalytic domain"/>
    <property type="match status" value="1"/>
</dbReference>
<feature type="region of interest" description="Disordered" evidence="8">
    <location>
        <begin position="1"/>
        <end position="21"/>
    </location>
</feature>
<comment type="function">
    <text evidence="7">Single strand-specific metallo-endoribonuclease involved in late-stage 70S ribosome quality control and in maturation of the 3' terminus of the 16S rRNA.</text>
</comment>
<dbReference type="GO" id="GO:0005737">
    <property type="term" value="C:cytoplasm"/>
    <property type="evidence" value="ECO:0007669"/>
    <property type="project" value="UniProtKB-SubCell"/>
</dbReference>
<gene>
    <name evidence="7" type="primary">ybeY</name>
    <name evidence="9" type="ORF">SAMN05216386_2719</name>
</gene>
<comment type="cofactor">
    <cofactor evidence="7">
        <name>Zn(2+)</name>
        <dbReference type="ChEBI" id="CHEBI:29105"/>
    </cofactor>
    <text evidence="7">Binds 1 zinc ion.</text>
</comment>
<dbReference type="NCBIfam" id="TIGR00043">
    <property type="entry name" value="rRNA maturation RNase YbeY"/>
    <property type="match status" value="1"/>
</dbReference>
<feature type="binding site" evidence="7">
    <location>
        <position position="145"/>
    </location>
    <ligand>
        <name>Zn(2+)</name>
        <dbReference type="ChEBI" id="CHEBI:29105"/>
        <note>catalytic</note>
    </ligand>
</feature>